<protein>
    <submittedName>
        <fullName evidence="1">Uncharacterized protein</fullName>
    </submittedName>
</protein>
<evidence type="ECO:0000313" key="1">
    <source>
        <dbReference type="EMBL" id="EMJ80389.1"/>
    </source>
</evidence>
<comment type="caution">
    <text evidence="1">The sequence shown here is derived from an EMBL/GenBank/DDBJ whole genome shotgun (WGS) entry which is preliminary data.</text>
</comment>
<dbReference type="EMBL" id="ANMU01000107">
    <property type="protein sequence ID" value="EMJ80389.1"/>
    <property type="molecule type" value="Genomic_DNA"/>
</dbReference>
<reference evidence="1 2" key="1">
    <citation type="submission" date="2013-01" db="EMBL/GenBank/DDBJ databases">
        <authorList>
            <person name="Harkins D.M."/>
            <person name="Durkin A.S."/>
            <person name="Brinkac L.M."/>
            <person name="Haft D.H."/>
            <person name="Selengut J.D."/>
            <person name="Sanka R."/>
            <person name="DePew J."/>
            <person name="Purushe J."/>
            <person name="Galloway R.L."/>
            <person name="Vinetz J.M."/>
            <person name="Sutton G.G."/>
            <person name="Nierman W.C."/>
            <person name="Fouts D.E."/>
        </authorList>
    </citation>
    <scope>NUCLEOTIDE SEQUENCE [LARGE SCALE GENOMIC DNA]</scope>
    <source>
        <strain evidence="1 2">Sponselee CDC</strain>
    </source>
</reference>
<proteinExistence type="predicted"/>
<dbReference type="PATRIC" id="fig|1218567.3.peg.2778"/>
<dbReference type="AlphaFoldDB" id="M6BLG7"/>
<gene>
    <name evidence="1" type="ORF">LEP1GSC016_1404</name>
</gene>
<evidence type="ECO:0000313" key="2">
    <source>
        <dbReference type="Proteomes" id="UP000011873"/>
    </source>
</evidence>
<organism evidence="1 2">
    <name type="scientific">Leptospira borgpetersenii serovar Hardjo-bovis str. Sponselee</name>
    <dbReference type="NCBI Taxonomy" id="1303729"/>
    <lineage>
        <taxon>Bacteria</taxon>
        <taxon>Pseudomonadati</taxon>
        <taxon>Spirochaetota</taxon>
        <taxon>Spirochaetia</taxon>
        <taxon>Leptospirales</taxon>
        <taxon>Leptospiraceae</taxon>
        <taxon>Leptospira</taxon>
    </lineage>
</organism>
<name>M6BLG7_LEPBO</name>
<accession>M6BLG7</accession>
<sequence>MSQTPSVGREHSNNRAHSKAKEIICGNFLVYEKFTIIFLSNVSLAVENKKEFSKSRSSYSFRIVRKIVICGSSTF</sequence>
<dbReference type="Proteomes" id="UP000011873">
    <property type="component" value="Unassembled WGS sequence"/>
</dbReference>